<organism evidence="1 2">
    <name type="scientific">Aedes aegypti</name>
    <name type="common">Yellowfever mosquito</name>
    <name type="synonym">Culex aegypti</name>
    <dbReference type="NCBI Taxonomy" id="7159"/>
    <lineage>
        <taxon>Eukaryota</taxon>
        <taxon>Metazoa</taxon>
        <taxon>Ecdysozoa</taxon>
        <taxon>Arthropoda</taxon>
        <taxon>Hexapoda</taxon>
        <taxon>Insecta</taxon>
        <taxon>Pterygota</taxon>
        <taxon>Neoptera</taxon>
        <taxon>Endopterygota</taxon>
        <taxon>Diptera</taxon>
        <taxon>Nematocera</taxon>
        <taxon>Culicoidea</taxon>
        <taxon>Culicidae</taxon>
        <taxon>Culicinae</taxon>
        <taxon>Aedini</taxon>
        <taxon>Aedes</taxon>
        <taxon>Stegomyia</taxon>
    </lineage>
</organism>
<accession>A0A903VU42</accession>
<evidence type="ECO:0000313" key="2">
    <source>
        <dbReference type="Proteomes" id="UP000008820"/>
    </source>
</evidence>
<gene>
    <name evidence="1" type="primary">110680968</name>
</gene>
<dbReference type="PANTHER" id="PTHR31912">
    <property type="entry name" value="IP13529P"/>
    <property type="match status" value="1"/>
</dbReference>
<reference evidence="2" key="1">
    <citation type="submission" date="2017-06" db="EMBL/GenBank/DDBJ databases">
        <title>Aedes aegypti genome working group (AGWG) sequencing and assembly.</title>
        <authorList>
            <consortium name="Aedes aegypti Genome Working Group (AGWG)"/>
            <person name="Matthews B.J."/>
        </authorList>
    </citation>
    <scope>NUCLEOTIDE SEQUENCE [LARGE SCALE GENOMIC DNA]</scope>
    <source>
        <strain evidence="2">LVP_AGWG</strain>
    </source>
</reference>
<dbReference type="Proteomes" id="UP000008820">
    <property type="component" value="Unassembled WGS sequence"/>
</dbReference>
<name>A0A903VU42_AEDAE</name>
<dbReference type="AlphaFoldDB" id="A0A903VU42"/>
<protein>
    <submittedName>
        <fullName evidence="1">Uncharacterized protein</fullName>
    </submittedName>
</protein>
<reference evidence="1" key="2">
    <citation type="submission" date="2022-10" db="UniProtKB">
        <authorList>
            <consortium name="EnsemblMetazoa"/>
        </authorList>
    </citation>
    <scope>IDENTIFICATION</scope>
    <source>
        <strain evidence="1">LVP_AGWG</strain>
    </source>
</reference>
<dbReference type="PANTHER" id="PTHR31912:SF35">
    <property type="entry name" value="C2H2-TYPE DOMAIN-CONTAINING PROTEIN"/>
    <property type="match status" value="1"/>
</dbReference>
<evidence type="ECO:0000313" key="1">
    <source>
        <dbReference type="EnsemblMetazoa" id="AAEL028227-PA"/>
    </source>
</evidence>
<keyword evidence="2" id="KW-1185">Reference proteome</keyword>
<proteinExistence type="predicted"/>
<dbReference type="OrthoDB" id="6764509at2759"/>
<sequence>MTNYTDGLRFSTTRLCREANSVHIFLYQDGFGTVNPLGDVKMRHKMVGVYFTIGNMHPALRAKADNNFLALLCFEKDLKKYGVDSIFKVLIDDMKVLETKGLRVIIDKCDVMVHGTIFALLGDNLGTHQMAGLVENFSTHQYFSRYCYTTLSDFRRTPLQDCEMRHQDTYEQDLLGCLNSGKPTRGVKTSTIFNDLQYFQLFELGMPPCLAHDLFLGCFNYDIMLVFRRFIRNKLVGEKYLQSRLNYLLKKFELNSKISLNLNKKCVTSKAIDVWHMIQIIPLLLLKLTRLHEDPAFKLIIMLKNITDIVTAPLISSRQVAMLKLEISHYLEIRSSLFMSPLRPKHHYLSHYHHLILQYGPLMQFSTLSGERKHSYFKTALRHAGNYKNVLKLCSERHQYLQAYLSADKQRFNEKIIYEGTMRTCEDLNKNEKQLMELFNCYGENFKYTDSGICLGTTIKVGYCLFMEHDEFEDLFYIIMIHGIILNDTTDDIFVYGDKISASYFTEMGIPVVQDHSTEDVNCVNLKDLPDITPLKLYRCQENTYLFNSHAIPRK</sequence>
<dbReference type="EnsemblMetazoa" id="AAEL028227-RA">
    <property type="protein sequence ID" value="AAEL028227-PA"/>
    <property type="gene ID" value="AAEL028227"/>
</dbReference>